<accession>A0AB36IJJ0</accession>
<dbReference type="Proteomes" id="UP000186091">
    <property type="component" value="Unassembled WGS sequence"/>
</dbReference>
<organism evidence="1 2">
    <name type="scientific">Corynebacterium glutamicum</name>
    <name type="common">Brevibacterium saccharolyticum</name>
    <dbReference type="NCBI Taxonomy" id="1718"/>
    <lineage>
        <taxon>Bacteria</taxon>
        <taxon>Bacillati</taxon>
        <taxon>Actinomycetota</taxon>
        <taxon>Actinomycetes</taxon>
        <taxon>Mycobacteriales</taxon>
        <taxon>Corynebacteriaceae</taxon>
        <taxon>Corynebacterium</taxon>
    </lineage>
</organism>
<gene>
    <name evidence="1" type="ORF">AUP69_06645</name>
</gene>
<name>A0AB36IJJ0_CORGT</name>
<comment type="caution">
    <text evidence="1">The sequence shown here is derived from an EMBL/GenBank/DDBJ whole genome shotgun (WGS) entry which is preliminary data.</text>
</comment>
<reference evidence="1 2" key="1">
    <citation type="submission" date="2015-12" db="EMBL/GenBank/DDBJ databases">
        <title>Genome sequence of Corynebacterium AS 1.542.</title>
        <authorList>
            <person name="Yang J."/>
            <person name="Yang S."/>
        </authorList>
    </citation>
    <scope>NUCLEOTIDE SEQUENCE [LARGE SCALE GENOMIC DNA]</scope>
    <source>
        <strain evidence="1 2">AS 1.542</strain>
    </source>
</reference>
<proteinExistence type="predicted"/>
<dbReference type="EMBL" id="LOQT01000015">
    <property type="protein sequence ID" value="OKX82565.1"/>
    <property type="molecule type" value="Genomic_DNA"/>
</dbReference>
<evidence type="ECO:0000313" key="1">
    <source>
        <dbReference type="EMBL" id="OKX82565.1"/>
    </source>
</evidence>
<sequence>MHTASTACENFNLWITGDVHLEIKGNIQITAGESEFEVDAHFPQVVRYPVDKRFWEMLSTAVDNIVETMVMGVFRCEWSCRNIENAHVDNKAEFCPAF</sequence>
<dbReference type="AlphaFoldDB" id="A0AB36IJJ0"/>
<protein>
    <submittedName>
        <fullName evidence="1">ABC transporter permease</fullName>
    </submittedName>
</protein>
<dbReference type="RefSeq" id="WP_003855324.1">
    <property type="nucleotide sequence ID" value="NZ_JAAOYN010000001.1"/>
</dbReference>
<evidence type="ECO:0000313" key="2">
    <source>
        <dbReference type="Proteomes" id="UP000186091"/>
    </source>
</evidence>